<protein>
    <recommendedName>
        <fullName evidence="3">asparaginase</fullName>
        <ecNumber evidence="3">3.5.1.1</ecNumber>
    </recommendedName>
</protein>
<dbReference type="PROSITE" id="PS51732">
    <property type="entry name" value="ASN_GLN_ASE_3"/>
    <property type="match status" value="1"/>
</dbReference>
<dbReference type="CDD" id="cd08964">
    <property type="entry name" value="L-asparaginase_II"/>
    <property type="match status" value="1"/>
</dbReference>
<dbReference type="Pfam" id="PF00710">
    <property type="entry name" value="Asparaginase"/>
    <property type="match status" value="1"/>
</dbReference>
<sequence length="325" mass="35478">MQKKKILVIHTGGTISMSEDASTGAVKPTEINPLTEKTKELLSLAEIIIEEPFHLPSPHITPIEMFKLKEIIDYHCGKEEIEGVVITHGTDTLEETAYFLHLTIQAALPIVVTGAMRSSNEIGADGLYNLISSIRVASCEEAKSKGVLVVLNDEIHTAENVTKTHTSNVSTFQSPQYGPIGIVTKRGVFFHHLPTNDEYYKIDNVAKRVALMKAHAGMDSTLLYAIRDLDYHGVVIEALGQGNLPPATVEGIKALIEKNIPVVLVSRCFNGIAQDVYSYEGGGKQLKDLGVIFSNGLNGQKARIKLLIGLASTTNNKEIEDMFNV</sequence>
<feature type="binding site" evidence="7">
    <location>
        <begin position="90"/>
        <end position="91"/>
    </location>
    <ligand>
        <name>substrate</name>
    </ligand>
</feature>
<gene>
    <name evidence="12" type="ORF">FSZ17_15070</name>
</gene>
<feature type="active site" evidence="9">
    <location>
        <position position="90"/>
    </location>
</feature>
<comment type="similarity">
    <text evidence="1">Belongs to the asparaginase 1 family.</text>
</comment>
<name>A0A5B8ZAC4_CYTDA</name>
<dbReference type="SUPFAM" id="SSF53774">
    <property type="entry name" value="Glutaminase/Asparaginase"/>
    <property type="match status" value="1"/>
</dbReference>
<evidence type="ECO:0000313" key="13">
    <source>
        <dbReference type="Proteomes" id="UP000321555"/>
    </source>
</evidence>
<dbReference type="PROSITE" id="PS00917">
    <property type="entry name" value="ASN_GLN_ASE_2"/>
    <property type="match status" value="1"/>
</dbReference>
<dbReference type="FunFam" id="3.40.50.40:FF:000003">
    <property type="entry name" value="L-asparaginase 2"/>
    <property type="match status" value="1"/>
</dbReference>
<evidence type="ECO:0000313" key="12">
    <source>
        <dbReference type="EMBL" id="QED48456.1"/>
    </source>
</evidence>
<evidence type="ECO:0000256" key="6">
    <source>
        <dbReference type="PIRSR" id="PIRSR001220-1"/>
    </source>
</evidence>
<organism evidence="12 13">
    <name type="scientific">Cytobacillus dafuensis</name>
    <name type="common">Bacillus dafuensis</name>
    <dbReference type="NCBI Taxonomy" id="1742359"/>
    <lineage>
        <taxon>Bacteria</taxon>
        <taxon>Bacillati</taxon>
        <taxon>Bacillota</taxon>
        <taxon>Bacilli</taxon>
        <taxon>Bacillales</taxon>
        <taxon>Bacillaceae</taxon>
        <taxon>Cytobacillus</taxon>
    </lineage>
</organism>
<keyword evidence="4" id="KW-0378">Hydrolase</keyword>
<dbReference type="PRINTS" id="PR00139">
    <property type="entry name" value="ASNGLNASE"/>
</dbReference>
<dbReference type="InterPro" id="IPR006034">
    <property type="entry name" value="Asparaginase/glutaminase-like"/>
</dbReference>
<evidence type="ECO:0000256" key="5">
    <source>
        <dbReference type="ARBA" id="ARBA00049366"/>
    </source>
</evidence>
<dbReference type="InterPro" id="IPR036152">
    <property type="entry name" value="Asp/glu_Ase-like_sf"/>
</dbReference>
<dbReference type="Proteomes" id="UP000321555">
    <property type="component" value="Chromosome"/>
</dbReference>
<feature type="domain" description="Asparaginase/glutaminase C-terminal" evidence="11">
    <location>
        <begin position="208"/>
        <end position="323"/>
    </location>
</feature>
<dbReference type="InterPro" id="IPR027475">
    <property type="entry name" value="Asparaginase/glutaminase_AS2"/>
</dbReference>
<dbReference type="InterPro" id="IPR020827">
    <property type="entry name" value="Asparaginase/glutaminase_AS1"/>
</dbReference>
<evidence type="ECO:0000256" key="4">
    <source>
        <dbReference type="ARBA" id="ARBA00022801"/>
    </source>
</evidence>
<dbReference type="SMART" id="SM00870">
    <property type="entry name" value="Asparaginase"/>
    <property type="match status" value="1"/>
</dbReference>
<dbReference type="GO" id="GO:0006528">
    <property type="term" value="P:asparagine metabolic process"/>
    <property type="evidence" value="ECO:0007669"/>
    <property type="project" value="InterPro"/>
</dbReference>
<feature type="binding site" evidence="7">
    <location>
        <position position="57"/>
    </location>
    <ligand>
        <name>substrate</name>
    </ligand>
</feature>
<dbReference type="PANTHER" id="PTHR11707:SF28">
    <property type="entry name" value="60 KDA LYSOPHOSPHOLIPASE"/>
    <property type="match status" value="1"/>
</dbReference>
<comment type="subunit">
    <text evidence="2">Homotetramer.</text>
</comment>
<accession>A0A5B8ZAC4</accession>
<dbReference type="KEGG" id="bda:FSZ17_15070"/>
<dbReference type="FunFam" id="3.40.50.1170:FF:000001">
    <property type="entry name" value="L-asparaginase 2"/>
    <property type="match status" value="1"/>
</dbReference>
<feature type="domain" description="L-asparaginase N-terminal" evidence="10">
    <location>
        <begin position="5"/>
        <end position="192"/>
    </location>
</feature>
<evidence type="ECO:0000259" key="10">
    <source>
        <dbReference type="Pfam" id="PF00710"/>
    </source>
</evidence>
<evidence type="ECO:0000256" key="2">
    <source>
        <dbReference type="ARBA" id="ARBA00011881"/>
    </source>
</evidence>
<comment type="catalytic activity">
    <reaction evidence="5">
        <text>L-asparagine + H2O = L-aspartate + NH4(+)</text>
        <dbReference type="Rhea" id="RHEA:21016"/>
        <dbReference type="ChEBI" id="CHEBI:15377"/>
        <dbReference type="ChEBI" id="CHEBI:28938"/>
        <dbReference type="ChEBI" id="CHEBI:29991"/>
        <dbReference type="ChEBI" id="CHEBI:58048"/>
        <dbReference type="EC" id="3.5.1.1"/>
    </reaction>
</comment>
<dbReference type="InterPro" id="IPR027474">
    <property type="entry name" value="L-asparaginase_N"/>
</dbReference>
<dbReference type="Gene3D" id="3.40.50.1170">
    <property type="entry name" value="L-asparaginase, N-terminal domain"/>
    <property type="match status" value="1"/>
</dbReference>
<dbReference type="InterPro" id="IPR037152">
    <property type="entry name" value="L-asparaginase_N_sf"/>
</dbReference>
<dbReference type="PANTHER" id="PTHR11707">
    <property type="entry name" value="L-ASPARAGINASE"/>
    <property type="match status" value="1"/>
</dbReference>
<evidence type="ECO:0000256" key="8">
    <source>
        <dbReference type="PROSITE-ProRule" id="PRU10099"/>
    </source>
</evidence>
<dbReference type="EC" id="3.5.1.1" evidence="3"/>
<evidence type="ECO:0000256" key="1">
    <source>
        <dbReference type="ARBA" id="ARBA00010518"/>
    </source>
</evidence>
<dbReference type="PIRSF" id="PIRSF500176">
    <property type="entry name" value="L_ASNase"/>
    <property type="match status" value="1"/>
</dbReference>
<proteinExistence type="inferred from homology"/>
<dbReference type="RefSeq" id="WP_057771379.1">
    <property type="nucleotide sequence ID" value="NZ_CP042593.1"/>
</dbReference>
<dbReference type="Pfam" id="PF17763">
    <property type="entry name" value="Asparaginase_C"/>
    <property type="match status" value="1"/>
</dbReference>
<evidence type="ECO:0000256" key="3">
    <source>
        <dbReference type="ARBA" id="ARBA00012920"/>
    </source>
</evidence>
<reference evidence="13" key="1">
    <citation type="submission" date="2019-08" db="EMBL/GenBank/DDBJ databases">
        <authorList>
            <person name="Zheng X."/>
        </authorList>
    </citation>
    <scope>NUCLEOTIDE SEQUENCE [LARGE SCALE GENOMIC DNA]</scope>
    <source>
        <strain evidence="13">FJAT-25496</strain>
    </source>
</reference>
<evidence type="ECO:0000256" key="7">
    <source>
        <dbReference type="PIRSR" id="PIRSR001220-2"/>
    </source>
</evidence>
<dbReference type="GO" id="GO:0004067">
    <property type="term" value="F:asparaginase activity"/>
    <property type="evidence" value="ECO:0007669"/>
    <property type="project" value="UniProtKB-UniRule"/>
</dbReference>
<dbReference type="InterPro" id="IPR027473">
    <property type="entry name" value="L-asparaginase_C"/>
</dbReference>
<dbReference type="InterPro" id="IPR004550">
    <property type="entry name" value="AsnASE_II"/>
</dbReference>
<dbReference type="EMBL" id="CP042593">
    <property type="protein sequence ID" value="QED48456.1"/>
    <property type="molecule type" value="Genomic_DNA"/>
</dbReference>
<evidence type="ECO:0000256" key="9">
    <source>
        <dbReference type="PROSITE-ProRule" id="PRU10100"/>
    </source>
</evidence>
<dbReference type="PROSITE" id="PS00144">
    <property type="entry name" value="ASN_GLN_ASE_1"/>
    <property type="match status" value="1"/>
</dbReference>
<dbReference type="STRING" id="1742359.GCA_001439625_02092"/>
<feature type="active site" evidence="8">
    <location>
        <position position="14"/>
    </location>
</feature>
<dbReference type="AlphaFoldDB" id="A0A5B8ZAC4"/>
<dbReference type="InterPro" id="IPR040919">
    <property type="entry name" value="Asparaginase_C"/>
</dbReference>
<dbReference type="SFLD" id="SFLDS00057">
    <property type="entry name" value="Glutaminase/Asparaginase"/>
    <property type="match status" value="1"/>
</dbReference>
<keyword evidence="13" id="KW-1185">Reference proteome</keyword>
<dbReference type="PIRSF" id="PIRSF001220">
    <property type="entry name" value="L-ASNase_gatD"/>
    <property type="match status" value="1"/>
</dbReference>
<dbReference type="OrthoDB" id="9788068at2"/>
<feature type="active site" description="O-isoaspartyl threonine intermediate" evidence="6">
    <location>
        <position position="14"/>
    </location>
</feature>
<evidence type="ECO:0000259" key="11">
    <source>
        <dbReference type="Pfam" id="PF17763"/>
    </source>
</evidence>
<dbReference type="Gene3D" id="3.40.50.40">
    <property type="match status" value="1"/>
</dbReference>